<evidence type="ECO:0000313" key="8">
    <source>
        <dbReference type="Proteomes" id="UP000654471"/>
    </source>
</evidence>
<dbReference type="PROSITE" id="PS50931">
    <property type="entry name" value="HTH_LYSR"/>
    <property type="match status" value="1"/>
</dbReference>
<dbReference type="Pfam" id="PF00126">
    <property type="entry name" value="HTH_1"/>
    <property type="match status" value="1"/>
</dbReference>
<dbReference type="InterPro" id="IPR036390">
    <property type="entry name" value="WH_DNA-bd_sf"/>
</dbReference>
<sequence>MFWWLALPVMELRQLQYFVAVAEEANFTRAAARLHLAQPGVSAQIRQLERELGQPLLDRSGRSVTLTEVGAAVLPYARAALAAVDGVRHTVDEFTGLLRGQVALGMVSGAHVGTDRDVVTLLAGFHDAHPQVDIALTEDTSERMLTALQCGELDVALLGVADAAPPAGLSMQVVVDEPLVAAVAPDDPLLASAEGGCIPLAALRDRPLISLPRGTGIRGVLERACTDAGFRPRIAFEAAAPQLLTRLAARGLGVAVVPAPDAAKAAGVRTLEFRAPCPRGRVALTWRAEGPAGPAARALLECLRTAMGAAGAAPSGEGAEPGGGRRSARRRPEADT</sequence>
<dbReference type="PRINTS" id="PR00039">
    <property type="entry name" value="HTHLYSR"/>
</dbReference>
<evidence type="ECO:0000256" key="2">
    <source>
        <dbReference type="ARBA" id="ARBA00023015"/>
    </source>
</evidence>
<organism evidence="7 8">
    <name type="scientific">Streptomyces albospinus</name>
    <dbReference type="NCBI Taxonomy" id="285515"/>
    <lineage>
        <taxon>Bacteria</taxon>
        <taxon>Bacillati</taxon>
        <taxon>Actinomycetota</taxon>
        <taxon>Actinomycetes</taxon>
        <taxon>Kitasatosporales</taxon>
        <taxon>Streptomycetaceae</taxon>
        <taxon>Streptomyces</taxon>
    </lineage>
</organism>
<keyword evidence="3" id="KW-0238">DNA-binding</keyword>
<evidence type="ECO:0000256" key="4">
    <source>
        <dbReference type="ARBA" id="ARBA00023163"/>
    </source>
</evidence>
<dbReference type="PANTHER" id="PTHR30346">
    <property type="entry name" value="TRANSCRIPTIONAL DUAL REGULATOR HCAR-RELATED"/>
    <property type="match status" value="1"/>
</dbReference>
<evidence type="ECO:0000256" key="3">
    <source>
        <dbReference type="ARBA" id="ARBA00023125"/>
    </source>
</evidence>
<protein>
    <submittedName>
        <fullName evidence="7">Transcription regulator, LysR family protein</fullName>
    </submittedName>
</protein>
<dbReference type="Gene3D" id="3.40.190.290">
    <property type="match status" value="1"/>
</dbReference>
<dbReference type="InterPro" id="IPR005119">
    <property type="entry name" value="LysR_subst-bd"/>
</dbReference>
<feature type="domain" description="HTH lysR-type" evidence="6">
    <location>
        <begin position="10"/>
        <end position="67"/>
    </location>
</feature>
<keyword evidence="4" id="KW-0804">Transcription</keyword>
<name>A0ABQ2URZ6_9ACTN</name>
<dbReference type="PANTHER" id="PTHR30346:SF29">
    <property type="entry name" value="LYSR SUBSTRATE-BINDING"/>
    <property type="match status" value="1"/>
</dbReference>
<reference evidence="8" key="1">
    <citation type="journal article" date="2019" name="Int. J. Syst. Evol. Microbiol.">
        <title>The Global Catalogue of Microorganisms (GCM) 10K type strain sequencing project: providing services to taxonomists for standard genome sequencing and annotation.</title>
        <authorList>
            <consortium name="The Broad Institute Genomics Platform"/>
            <consortium name="The Broad Institute Genome Sequencing Center for Infectious Disease"/>
            <person name="Wu L."/>
            <person name="Ma J."/>
        </authorList>
    </citation>
    <scope>NUCLEOTIDE SEQUENCE [LARGE SCALE GENOMIC DNA]</scope>
    <source>
        <strain evidence="8">JCM 3399</strain>
    </source>
</reference>
<dbReference type="Proteomes" id="UP000654471">
    <property type="component" value="Unassembled WGS sequence"/>
</dbReference>
<feature type="region of interest" description="Disordered" evidence="5">
    <location>
        <begin position="310"/>
        <end position="336"/>
    </location>
</feature>
<keyword evidence="8" id="KW-1185">Reference proteome</keyword>
<dbReference type="InterPro" id="IPR036388">
    <property type="entry name" value="WH-like_DNA-bd_sf"/>
</dbReference>
<dbReference type="EMBL" id="BMRP01000002">
    <property type="protein sequence ID" value="GGU48763.1"/>
    <property type="molecule type" value="Genomic_DNA"/>
</dbReference>
<dbReference type="Gene3D" id="1.10.10.10">
    <property type="entry name" value="Winged helix-like DNA-binding domain superfamily/Winged helix DNA-binding domain"/>
    <property type="match status" value="1"/>
</dbReference>
<evidence type="ECO:0000313" key="7">
    <source>
        <dbReference type="EMBL" id="GGU48763.1"/>
    </source>
</evidence>
<dbReference type="SUPFAM" id="SSF46785">
    <property type="entry name" value="Winged helix' DNA-binding domain"/>
    <property type="match status" value="1"/>
</dbReference>
<evidence type="ECO:0000259" key="6">
    <source>
        <dbReference type="PROSITE" id="PS50931"/>
    </source>
</evidence>
<dbReference type="SUPFAM" id="SSF53850">
    <property type="entry name" value="Periplasmic binding protein-like II"/>
    <property type="match status" value="1"/>
</dbReference>
<dbReference type="InterPro" id="IPR000847">
    <property type="entry name" value="LysR_HTH_N"/>
</dbReference>
<comment type="caution">
    <text evidence="7">The sequence shown here is derived from an EMBL/GenBank/DDBJ whole genome shotgun (WGS) entry which is preliminary data.</text>
</comment>
<keyword evidence="2" id="KW-0805">Transcription regulation</keyword>
<proteinExistence type="inferred from homology"/>
<evidence type="ECO:0000256" key="1">
    <source>
        <dbReference type="ARBA" id="ARBA00009437"/>
    </source>
</evidence>
<dbReference type="Pfam" id="PF03466">
    <property type="entry name" value="LysR_substrate"/>
    <property type="match status" value="1"/>
</dbReference>
<comment type="similarity">
    <text evidence="1">Belongs to the LysR transcriptional regulatory family.</text>
</comment>
<accession>A0ABQ2URZ6</accession>
<evidence type="ECO:0000256" key="5">
    <source>
        <dbReference type="SAM" id="MobiDB-lite"/>
    </source>
</evidence>
<gene>
    <name evidence="7" type="ORF">GCM10010211_11280</name>
</gene>